<dbReference type="RefSeq" id="WP_079512287.1">
    <property type="nucleotide sequence ID" value="NZ_FUYL01000005.1"/>
</dbReference>
<feature type="transmembrane region" description="Helical" evidence="1">
    <location>
        <begin position="370"/>
        <end position="399"/>
    </location>
</feature>
<keyword evidence="3" id="KW-1185">Reference proteome</keyword>
<feature type="transmembrane region" description="Helical" evidence="1">
    <location>
        <begin position="120"/>
        <end position="141"/>
    </location>
</feature>
<keyword evidence="1" id="KW-0472">Membrane</keyword>
<feature type="transmembrane region" description="Helical" evidence="1">
    <location>
        <begin position="161"/>
        <end position="186"/>
    </location>
</feature>
<reference evidence="3" key="1">
    <citation type="submission" date="2017-02" db="EMBL/GenBank/DDBJ databases">
        <authorList>
            <person name="Varghese N."/>
            <person name="Submissions S."/>
        </authorList>
    </citation>
    <scope>NUCLEOTIDE SEQUENCE [LARGE SCALE GENOMIC DNA]</scope>
    <source>
        <strain evidence="3">DSM 23546</strain>
    </source>
</reference>
<evidence type="ECO:0000256" key="1">
    <source>
        <dbReference type="SAM" id="Phobius"/>
    </source>
</evidence>
<protein>
    <recommendedName>
        <fullName evidence="4">O-antigen ligase like membrane protein</fullName>
    </recommendedName>
</protein>
<organism evidence="2 3">
    <name type="scientific">Maribacter arcticus</name>
    <dbReference type="NCBI Taxonomy" id="561365"/>
    <lineage>
        <taxon>Bacteria</taxon>
        <taxon>Pseudomonadati</taxon>
        <taxon>Bacteroidota</taxon>
        <taxon>Flavobacteriia</taxon>
        <taxon>Flavobacteriales</taxon>
        <taxon>Flavobacteriaceae</taxon>
        <taxon>Maribacter</taxon>
    </lineage>
</organism>
<dbReference type="STRING" id="561365.SAMN05660866_01816"/>
<feature type="transmembrane region" description="Helical" evidence="1">
    <location>
        <begin position="7"/>
        <end position="30"/>
    </location>
</feature>
<name>A0A1T5BU71_9FLAO</name>
<proteinExistence type="predicted"/>
<dbReference type="OrthoDB" id="1427097at2"/>
<keyword evidence="1" id="KW-0812">Transmembrane</keyword>
<evidence type="ECO:0000313" key="2">
    <source>
        <dbReference type="EMBL" id="SKB50878.1"/>
    </source>
</evidence>
<dbReference type="AlphaFoldDB" id="A0A1T5BU71"/>
<feature type="transmembrane region" description="Helical" evidence="1">
    <location>
        <begin position="36"/>
        <end position="52"/>
    </location>
</feature>
<sequence length="411" mass="47501">MTSFKSIYIFSFYIITFLIFVLGGSIQFLLGFSNTVLTFFLTGFIFCVYGMYSIHKRKLVLNKIVLFAALYSCTIIITALVRKSDIISTVAYLIFPLLPLGVYLFTFINYKENYITKVTVFKAFFYISLIQLPVLIAQIFFYDFLILFNNSGQRIAWYDFMFGTFFIKSDHSLGIFILIIVSIILFSDKKIQDAIKYPKISIIYLGTTLFLTQSNISKVLFILLILGSVLGPVYKKYKGDFRFKALGVILVVLLVSIGYSLKEEKFVQRKLGGSFEKQFSLQSAEKFYEDTTAKRFQIIMVAAKVLKTKWIGNGPYSYFDVRTGKFKQTRHFTQLIWTYFDLGIIGLIIVFFYMFYLISYLDIDKGIPFLIFIAIFLLYALYTTILSDIAILFALFTVFNKRIKQAKISSS</sequence>
<feature type="transmembrane region" description="Helical" evidence="1">
    <location>
        <begin position="64"/>
        <end position="81"/>
    </location>
</feature>
<accession>A0A1T5BU71</accession>
<evidence type="ECO:0008006" key="4">
    <source>
        <dbReference type="Google" id="ProtNLM"/>
    </source>
</evidence>
<keyword evidence="1" id="KW-1133">Transmembrane helix</keyword>
<gene>
    <name evidence="2" type="ORF">SAMN05660866_01816</name>
</gene>
<dbReference type="EMBL" id="FUYL01000005">
    <property type="protein sequence ID" value="SKB50878.1"/>
    <property type="molecule type" value="Genomic_DNA"/>
</dbReference>
<dbReference type="Proteomes" id="UP000190339">
    <property type="component" value="Unassembled WGS sequence"/>
</dbReference>
<feature type="transmembrane region" description="Helical" evidence="1">
    <location>
        <begin position="202"/>
        <end position="229"/>
    </location>
</feature>
<evidence type="ECO:0000313" key="3">
    <source>
        <dbReference type="Proteomes" id="UP000190339"/>
    </source>
</evidence>
<feature type="transmembrane region" description="Helical" evidence="1">
    <location>
        <begin position="335"/>
        <end position="358"/>
    </location>
</feature>
<feature type="transmembrane region" description="Helical" evidence="1">
    <location>
        <begin position="87"/>
        <end position="108"/>
    </location>
</feature>
<feature type="transmembrane region" description="Helical" evidence="1">
    <location>
        <begin position="241"/>
        <end position="261"/>
    </location>
</feature>